<gene>
    <name evidence="2" type="ORF">CCMA1212_008872</name>
</gene>
<dbReference type="GeneID" id="300580430"/>
<name>A0ABY2GUA7_9HYPO</name>
<dbReference type="EMBL" id="PPTA01000014">
    <property type="protein sequence ID" value="TFA99511.1"/>
    <property type="molecule type" value="Genomic_DNA"/>
</dbReference>
<organism evidence="2 3">
    <name type="scientific">Trichoderma ghanense</name>
    <dbReference type="NCBI Taxonomy" id="65468"/>
    <lineage>
        <taxon>Eukaryota</taxon>
        <taxon>Fungi</taxon>
        <taxon>Dikarya</taxon>
        <taxon>Ascomycota</taxon>
        <taxon>Pezizomycotina</taxon>
        <taxon>Sordariomycetes</taxon>
        <taxon>Hypocreomycetidae</taxon>
        <taxon>Hypocreales</taxon>
        <taxon>Hypocreaceae</taxon>
        <taxon>Trichoderma</taxon>
    </lineage>
</organism>
<proteinExistence type="predicted"/>
<dbReference type="RefSeq" id="XP_073555713.1">
    <property type="nucleotide sequence ID" value="XM_073705980.1"/>
</dbReference>
<sequence>MHFNSYNLHVEALVDRDRTGRPPSFLSRITPRTTSQQAEQMDKSTVLGVTRGTGNGGQQEEARAV</sequence>
<protein>
    <submittedName>
        <fullName evidence="2">Uncharacterized protein</fullName>
    </submittedName>
</protein>
<accession>A0ABY2GUA7</accession>
<reference evidence="2 3" key="1">
    <citation type="submission" date="2018-01" db="EMBL/GenBank/DDBJ databases">
        <title>Genome characterization of the sugarcane-associated fungus Trichoderma ghanense CCMA-1212 and their application in lignocelulose bioconversion.</title>
        <authorList>
            <person name="Steindorff A.S."/>
            <person name="Mendes T.D."/>
            <person name="Vilela E.S.D."/>
            <person name="Rodrigues D.S."/>
            <person name="Formighieri E.F."/>
            <person name="Melo I.S."/>
            <person name="Favaro L.C.L."/>
        </authorList>
    </citation>
    <scope>NUCLEOTIDE SEQUENCE [LARGE SCALE GENOMIC DNA]</scope>
    <source>
        <strain evidence="2 3">CCMA-1212</strain>
    </source>
</reference>
<evidence type="ECO:0000313" key="2">
    <source>
        <dbReference type="EMBL" id="TFA99511.1"/>
    </source>
</evidence>
<comment type="caution">
    <text evidence="2">The sequence shown here is derived from an EMBL/GenBank/DDBJ whole genome shotgun (WGS) entry which is preliminary data.</text>
</comment>
<feature type="compositionally biased region" description="Polar residues" evidence="1">
    <location>
        <begin position="30"/>
        <end position="39"/>
    </location>
</feature>
<evidence type="ECO:0000256" key="1">
    <source>
        <dbReference type="SAM" id="MobiDB-lite"/>
    </source>
</evidence>
<dbReference type="Proteomes" id="UP001642720">
    <property type="component" value="Unassembled WGS sequence"/>
</dbReference>
<evidence type="ECO:0000313" key="3">
    <source>
        <dbReference type="Proteomes" id="UP001642720"/>
    </source>
</evidence>
<feature type="region of interest" description="Disordered" evidence="1">
    <location>
        <begin position="17"/>
        <end position="65"/>
    </location>
</feature>
<keyword evidence="3" id="KW-1185">Reference proteome</keyword>